<evidence type="ECO:0000313" key="2">
    <source>
        <dbReference type="EMBL" id="KAL3686588.1"/>
    </source>
</evidence>
<gene>
    <name evidence="2" type="ORF">R1sor_009162</name>
</gene>
<evidence type="ECO:0000313" key="3">
    <source>
        <dbReference type="Proteomes" id="UP001633002"/>
    </source>
</evidence>
<protein>
    <submittedName>
        <fullName evidence="2">Uncharacterized protein</fullName>
    </submittedName>
</protein>
<proteinExistence type="predicted"/>
<evidence type="ECO:0000256" key="1">
    <source>
        <dbReference type="SAM" id="Coils"/>
    </source>
</evidence>
<dbReference type="Gene3D" id="1.10.287.1490">
    <property type="match status" value="1"/>
</dbReference>
<accession>A0ABD3H5L1</accession>
<dbReference type="Proteomes" id="UP001633002">
    <property type="component" value="Unassembled WGS sequence"/>
</dbReference>
<feature type="coiled-coil region" evidence="1">
    <location>
        <begin position="157"/>
        <end position="222"/>
    </location>
</feature>
<organism evidence="2 3">
    <name type="scientific">Riccia sorocarpa</name>
    <dbReference type="NCBI Taxonomy" id="122646"/>
    <lineage>
        <taxon>Eukaryota</taxon>
        <taxon>Viridiplantae</taxon>
        <taxon>Streptophyta</taxon>
        <taxon>Embryophyta</taxon>
        <taxon>Marchantiophyta</taxon>
        <taxon>Marchantiopsida</taxon>
        <taxon>Marchantiidae</taxon>
        <taxon>Marchantiales</taxon>
        <taxon>Ricciaceae</taxon>
        <taxon>Riccia</taxon>
    </lineage>
</organism>
<reference evidence="2 3" key="1">
    <citation type="submission" date="2024-09" db="EMBL/GenBank/DDBJ databases">
        <title>Chromosome-scale assembly of Riccia sorocarpa.</title>
        <authorList>
            <person name="Paukszto L."/>
        </authorList>
    </citation>
    <scope>NUCLEOTIDE SEQUENCE [LARGE SCALE GENOMIC DNA]</scope>
    <source>
        <strain evidence="2">LP-2024</strain>
        <tissue evidence="2">Aerial parts of the thallus</tissue>
    </source>
</reference>
<dbReference type="AlphaFoldDB" id="A0ABD3H5L1"/>
<dbReference type="EMBL" id="JBJQOH010000005">
    <property type="protein sequence ID" value="KAL3686588.1"/>
    <property type="molecule type" value="Genomic_DNA"/>
</dbReference>
<keyword evidence="1" id="KW-0175">Coiled coil</keyword>
<name>A0ABD3H5L1_9MARC</name>
<sequence length="374" mass="41776">MILLMVVILGPSNIHLIARALLAAYLPPLFTVFSAAEVDPHDICHAVTNERAVRDSPSRLALSPKLTSVDLPAWSSSPSGATVSTSTLLRSDSATSWVMGIDTAILIHDRNRNRMSKTLSPLFRKNFVCWLAGTVRIAHPITMNSCSTSMSPPLVNVRGVKRKLEEAVSMLADLENVGQIDDKHAAIAALCEDGMECLQKRVAALEKELEETLHELMDARLDIFKKQVQMDDDSRRHSDELDRLSRMMSVLNKDVSTLSKKLDVVLASRRAAANVISVTREKLAETEARCREVLNENHIAHDRLLAELARLRNRTTARLEACWVDSHMEYGDCKQSVYCDDRKEIRKCIRSHFPICSYERLGTATAKKSIFGKS</sequence>
<keyword evidence="3" id="KW-1185">Reference proteome</keyword>
<comment type="caution">
    <text evidence="2">The sequence shown here is derived from an EMBL/GenBank/DDBJ whole genome shotgun (WGS) entry which is preliminary data.</text>
</comment>